<evidence type="ECO:0000256" key="5">
    <source>
        <dbReference type="ARBA" id="ARBA00022759"/>
    </source>
</evidence>
<feature type="compositionally biased region" description="Pro residues" evidence="7">
    <location>
        <begin position="784"/>
        <end position="817"/>
    </location>
</feature>
<dbReference type="InterPro" id="IPR039015">
    <property type="entry name" value="ENDOD1"/>
</dbReference>
<protein>
    <submittedName>
        <fullName evidence="10">Hypp4928 protein</fullName>
    </submittedName>
</protein>
<dbReference type="SMART" id="SM00892">
    <property type="entry name" value="Endonuclease_NS"/>
    <property type="match status" value="1"/>
</dbReference>
<reference evidence="10" key="1">
    <citation type="submission" date="2022-01" db="EMBL/GenBank/DDBJ databases">
        <authorList>
            <person name="Braso-Vives M."/>
        </authorList>
    </citation>
    <scope>NUCLEOTIDE SEQUENCE</scope>
</reference>
<feature type="domain" description="DNA/RNA non-specific endonuclease/pyrophosphatase/phosphodiesterase" evidence="9">
    <location>
        <begin position="926"/>
        <end position="1173"/>
    </location>
</feature>
<feature type="compositionally biased region" description="Basic and acidic residues" evidence="7">
    <location>
        <begin position="375"/>
        <end position="393"/>
    </location>
</feature>
<feature type="compositionally biased region" description="Low complexity" evidence="7">
    <location>
        <begin position="818"/>
        <end position="829"/>
    </location>
</feature>
<gene>
    <name evidence="10" type="primary">Hypp4928</name>
    <name evidence="10" type="ORF">BLAG_LOCUS24312</name>
</gene>
<keyword evidence="3" id="KW-0540">Nuclease</keyword>
<dbReference type="InterPro" id="IPR044925">
    <property type="entry name" value="His-Me_finger_sf"/>
</dbReference>
<name>A0A8K0F2Q5_BRALA</name>
<keyword evidence="6" id="KW-0460">Magnesium</keyword>
<comment type="cofactor">
    <cofactor evidence="1">
        <name>Mg(2+)</name>
        <dbReference type="ChEBI" id="CHEBI:18420"/>
    </cofactor>
</comment>
<keyword evidence="11" id="KW-1185">Reference proteome</keyword>
<dbReference type="InterPro" id="IPR020821">
    <property type="entry name" value="ENPP1-3/EXOG-like_nuc-like"/>
</dbReference>
<dbReference type="GO" id="GO:0046872">
    <property type="term" value="F:metal ion binding"/>
    <property type="evidence" value="ECO:0007669"/>
    <property type="project" value="UniProtKB-KW"/>
</dbReference>
<dbReference type="EMBL" id="OV696693">
    <property type="protein sequence ID" value="CAH1272752.1"/>
    <property type="molecule type" value="Genomic_DNA"/>
</dbReference>
<dbReference type="SUPFAM" id="SSF54060">
    <property type="entry name" value="His-Me finger endonucleases"/>
    <property type="match status" value="3"/>
</dbReference>
<organism evidence="10 11">
    <name type="scientific">Branchiostoma lanceolatum</name>
    <name type="common">Common lancelet</name>
    <name type="synonym">Amphioxus lanceolatum</name>
    <dbReference type="NCBI Taxonomy" id="7740"/>
    <lineage>
        <taxon>Eukaryota</taxon>
        <taxon>Metazoa</taxon>
        <taxon>Chordata</taxon>
        <taxon>Cephalochordata</taxon>
        <taxon>Leptocardii</taxon>
        <taxon>Amphioxiformes</taxon>
        <taxon>Branchiostomatidae</taxon>
        <taxon>Branchiostoma</taxon>
    </lineage>
</organism>
<dbReference type="PROSITE" id="PS01070">
    <property type="entry name" value="NUCLEASE_NON_SPEC"/>
    <property type="match status" value="1"/>
</dbReference>
<dbReference type="SMART" id="SM00477">
    <property type="entry name" value="NUC"/>
    <property type="match status" value="1"/>
</dbReference>
<sequence>MEEAHRLFAAGLLGGALALLLTSFFPFGLRHSKDLSCVGPSGPVQWWLVYPDVNRQGWMYVDNTSPAPLRMDSIPRQSDPVIRTLNSVTSDVSRLQYPSDSQRNSNLMPQGFLAYTSYSGVWVSYVGSVTGKLGDDTKNMMTCATIKGEKSVSEAVAMVMAHNPRLVQPEGTSQGSDLQEAILLGQQFQLTGAFEAHWECLHSTQASHYASCYRSIHIPGVSASARIGSASAKFGSASSKVGSRSAKIDSRSAGIGKPRGNQPVCIGISTPSEKEGGFQITVVDCRDGEAPTAPSQPLFAMVGNPEVDTSHVVCAGNLLRTEGAADLLCVSHPELWLTLKQAGSTARVGGKPGCGVKPCGAGTDGRTDGNQAKEPPVHVKTGEVESKPKEEKKKPRKTKLDYCVQNQGLCPTDLHEAIEDDCDNDTATWGITGRDDLCPLPSDVTDMLWRYDGCGKCQSLSGDYSSCGYYFNRGHLNPNSINNQQQDVQEGTFSLLNSAPQQPELHQQPAAGRAGGNLQPAQLSSAGKAICYHSNHGNHSNPNSINNQQKGVQVGTFSLLNSAPQPAQLSSAGKAVCYHSNHGIHSNPNSINNQQQDVQEGTFSLLNSAPQAADFNQCTWQPYECAVGLVAEKVFTKATKAGSDVRSLYVITGTRLGRGHKWLKGRAAIPDFYWKVVCYPGDEARGIEPFAFGFYGANRNCTKVKTVSLSVFEEWLYRGSVYPDSRLFPGSPCQGNVSVWTDVNGDSFETFLEKVTPECRKGKGELEVRCADPDREACQKPSEPVAPPVKPQGDVPPPPPAASPPLPGMPPGAPAASPPMSDMPFGAPAAAPPPMSDMPPGAPAAAPPPMSGMVADSPAAEVATEDKCIMYQVSDEAPVDRCMERCTNNYLQWPECSNFFVGTPWPPSSYSSAASCPICQRQADQTEVLFATRFNTEFRIPEYTADAIVRAPEGLEDPRDDDSSLWNRVQLGLCSSTFHDHIRDSCDFPETYWWGVTKVSSRSCRIASDLYLAECGDCQGLDDDYDGCGTDADRGHLNPNAINNRDEASREATFSFINVAPQAPSFNRHVWESFEEKVRYKAEEVYRSAEAAGSGQRTLYVITGTKTGPGNEWLKGRVAFPDFFWKAVCYPGDESAGLRPFGVGIYGRNAEFTEVEDMEALALSEFDSWLYDGGFDHIFQGSVCATDVDKWDIENE</sequence>
<evidence type="ECO:0000256" key="1">
    <source>
        <dbReference type="ARBA" id="ARBA00001946"/>
    </source>
</evidence>
<comment type="similarity">
    <text evidence="2">Belongs to the DNA/RNA non-specific endonuclease family.</text>
</comment>
<dbReference type="Proteomes" id="UP000838412">
    <property type="component" value="Chromosome 8"/>
</dbReference>
<feature type="region of interest" description="Disordered" evidence="7">
    <location>
        <begin position="359"/>
        <end position="398"/>
    </location>
</feature>
<feature type="region of interest" description="Disordered" evidence="7">
    <location>
        <begin position="772"/>
        <end position="858"/>
    </location>
</feature>
<dbReference type="OrthoDB" id="69221at2759"/>
<proteinExistence type="inferred from homology"/>
<evidence type="ECO:0000256" key="3">
    <source>
        <dbReference type="ARBA" id="ARBA00022722"/>
    </source>
</evidence>
<feature type="domain" description="ENPP1-3/EXOG-like endonuclease/phosphodiesterase" evidence="8">
    <location>
        <begin position="927"/>
        <end position="1173"/>
    </location>
</feature>
<dbReference type="InterPro" id="IPR018524">
    <property type="entry name" value="DNA/RNA_endonuclease_AS"/>
</dbReference>
<keyword evidence="5" id="KW-0255">Endonuclease</keyword>
<evidence type="ECO:0000259" key="9">
    <source>
        <dbReference type="SMART" id="SM00892"/>
    </source>
</evidence>
<evidence type="ECO:0000313" key="11">
    <source>
        <dbReference type="Proteomes" id="UP000838412"/>
    </source>
</evidence>
<dbReference type="GO" id="GO:0016787">
    <property type="term" value="F:hydrolase activity"/>
    <property type="evidence" value="ECO:0007669"/>
    <property type="project" value="InterPro"/>
</dbReference>
<feature type="compositionally biased region" description="Pro residues" evidence="7">
    <location>
        <begin position="830"/>
        <end position="850"/>
    </location>
</feature>
<evidence type="ECO:0000313" key="10">
    <source>
        <dbReference type="EMBL" id="CAH1272752.1"/>
    </source>
</evidence>
<keyword evidence="4" id="KW-0479">Metal-binding</keyword>
<evidence type="ECO:0000256" key="7">
    <source>
        <dbReference type="SAM" id="MobiDB-lite"/>
    </source>
</evidence>
<keyword evidence="5" id="KW-0378">Hydrolase</keyword>
<dbReference type="Gene3D" id="3.40.570.10">
    <property type="entry name" value="Extracellular Endonuclease, subunit A"/>
    <property type="match status" value="3"/>
</dbReference>
<dbReference type="InterPro" id="IPR044929">
    <property type="entry name" value="DNA/RNA_non-sp_Endonuclease_sf"/>
</dbReference>
<dbReference type="Pfam" id="PF01223">
    <property type="entry name" value="Endonuclease_NS"/>
    <property type="match status" value="2"/>
</dbReference>
<dbReference type="AlphaFoldDB" id="A0A8K0F2Q5"/>
<dbReference type="PANTHER" id="PTHR21472:SF7">
    <property type="entry name" value="ENDONUCLEASE G, MITOCHONDRIAL-LIKE ISOFORM X2"/>
    <property type="match status" value="1"/>
</dbReference>
<evidence type="ECO:0000256" key="6">
    <source>
        <dbReference type="ARBA" id="ARBA00022842"/>
    </source>
</evidence>
<evidence type="ECO:0000256" key="4">
    <source>
        <dbReference type="ARBA" id="ARBA00022723"/>
    </source>
</evidence>
<evidence type="ECO:0000256" key="2">
    <source>
        <dbReference type="ARBA" id="ARBA00010052"/>
    </source>
</evidence>
<dbReference type="PANTHER" id="PTHR21472">
    <property type="entry name" value="ENDONUCLEASE DOMAIN-CONTAINING 1 PROTEIN ENDOD1"/>
    <property type="match status" value="1"/>
</dbReference>
<accession>A0A8K0F2Q5</accession>
<evidence type="ECO:0000259" key="8">
    <source>
        <dbReference type="SMART" id="SM00477"/>
    </source>
</evidence>
<dbReference type="GO" id="GO:0004519">
    <property type="term" value="F:endonuclease activity"/>
    <property type="evidence" value="ECO:0007669"/>
    <property type="project" value="UniProtKB-KW"/>
</dbReference>
<dbReference type="InterPro" id="IPR001604">
    <property type="entry name" value="Endo_G_ENPP1-like_dom"/>
</dbReference>
<dbReference type="GO" id="GO:0003676">
    <property type="term" value="F:nucleic acid binding"/>
    <property type="evidence" value="ECO:0007669"/>
    <property type="project" value="InterPro"/>
</dbReference>